<dbReference type="PANTHER" id="PTHR11017">
    <property type="entry name" value="LEUCINE-RICH REPEAT-CONTAINING PROTEIN"/>
    <property type="match status" value="1"/>
</dbReference>
<keyword evidence="2" id="KW-1185">Reference proteome</keyword>
<organism evidence="1 2">
    <name type="scientific">Rubus argutus</name>
    <name type="common">Southern blackberry</name>
    <dbReference type="NCBI Taxonomy" id="59490"/>
    <lineage>
        <taxon>Eukaryota</taxon>
        <taxon>Viridiplantae</taxon>
        <taxon>Streptophyta</taxon>
        <taxon>Embryophyta</taxon>
        <taxon>Tracheophyta</taxon>
        <taxon>Spermatophyta</taxon>
        <taxon>Magnoliopsida</taxon>
        <taxon>eudicotyledons</taxon>
        <taxon>Gunneridae</taxon>
        <taxon>Pentapetalae</taxon>
        <taxon>rosids</taxon>
        <taxon>fabids</taxon>
        <taxon>Rosales</taxon>
        <taxon>Rosaceae</taxon>
        <taxon>Rosoideae</taxon>
        <taxon>Rosoideae incertae sedis</taxon>
        <taxon>Rubus</taxon>
    </lineage>
</organism>
<dbReference type="Proteomes" id="UP001457282">
    <property type="component" value="Unassembled WGS sequence"/>
</dbReference>
<reference evidence="1 2" key="1">
    <citation type="journal article" date="2023" name="G3 (Bethesda)">
        <title>A chromosome-length genome assembly and annotation of blackberry (Rubus argutus, cv. 'Hillquist').</title>
        <authorList>
            <person name="Bruna T."/>
            <person name="Aryal R."/>
            <person name="Dudchenko O."/>
            <person name="Sargent D.J."/>
            <person name="Mead D."/>
            <person name="Buti M."/>
            <person name="Cavallini A."/>
            <person name="Hytonen T."/>
            <person name="Andres J."/>
            <person name="Pham M."/>
            <person name="Weisz D."/>
            <person name="Mascagni F."/>
            <person name="Usai G."/>
            <person name="Natali L."/>
            <person name="Bassil N."/>
            <person name="Fernandez G.E."/>
            <person name="Lomsadze A."/>
            <person name="Armour M."/>
            <person name="Olukolu B."/>
            <person name="Poorten T."/>
            <person name="Britton C."/>
            <person name="Davik J."/>
            <person name="Ashrafi H."/>
            <person name="Aiden E.L."/>
            <person name="Borodovsky M."/>
            <person name="Worthington M."/>
        </authorList>
    </citation>
    <scope>NUCLEOTIDE SEQUENCE [LARGE SCALE GENOMIC DNA]</scope>
    <source>
        <strain evidence="1">PI 553951</strain>
    </source>
</reference>
<evidence type="ECO:0000313" key="2">
    <source>
        <dbReference type="Proteomes" id="UP001457282"/>
    </source>
</evidence>
<dbReference type="GO" id="GO:0006952">
    <property type="term" value="P:defense response"/>
    <property type="evidence" value="ECO:0007669"/>
    <property type="project" value="InterPro"/>
</dbReference>
<dbReference type="Gene3D" id="3.80.10.10">
    <property type="entry name" value="Ribonuclease Inhibitor"/>
    <property type="match status" value="1"/>
</dbReference>
<dbReference type="InterPro" id="IPR044974">
    <property type="entry name" value="Disease_R_plants"/>
</dbReference>
<protein>
    <submittedName>
        <fullName evidence="1">Uncharacterized protein</fullName>
    </submittedName>
</protein>
<dbReference type="InterPro" id="IPR032675">
    <property type="entry name" value="LRR_dom_sf"/>
</dbReference>
<name>A0AAW1Y652_RUBAR</name>
<comment type="caution">
    <text evidence="1">The sequence shown here is derived from an EMBL/GenBank/DDBJ whole genome shotgun (WGS) entry which is preliminary data.</text>
</comment>
<dbReference type="PANTHER" id="PTHR11017:SF563">
    <property type="entry name" value="TMV RESISTANCE PROTEIN N-LIKE"/>
    <property type="match status" value="1"/>
</dbReference>
<dbReference type="EMBL" id="JBEDUW010000002">
    <property type="protein sequence ID" value="KAK9944454.1"/>
    <property type="molecule type" value="Genomic_DNA"/>
</dbReference>
<proteinExistence type="predicted"/>
<dbReference type="AlphaFoldDB" id="A0AAW1Y652"/>
<dbReference type="SUPFAM" id="SSF52058">
    <property type="entry name" value="L domain-like"/>
    <property type="match status" value="1"/>
</dbReference>
<gene>
    <name evidence="1" type="ORF">M0R45_010022</name>
</gene>
<sequence>MGRGIVCQESEEPRKRSRLWHTKDSFEVLTKKNGTEAIEGLILNMREYHEYTPQISNEVILETKAFERMHKLRLLQLSHVQLKGYYEGFLTELRWLCWNEFPFHSLPNDFPLGCLVVLEMCYSNLREVWQGAKYFPSLKILDLSHSHGELIVNGCTSLETVTFQSVPTLPRIILDESICNLVELEYYFKLQPLERVDEEMIIILDLGMYWKSMETIMMDTIHVFKIGRKKKQPIQGLYEYGIFSTFLPGNKVPGRFAYISRRSRISFTVPLRPQISGLNIFSVYATDNIDITSSASSYSSTVPIVTIVRNKSKKLQWIYAPSFFGTTGDDGKDVIWLSHWKSGNQLEGGDEVTVSVSTTRSPDLEVKMFGVQIVYNEQEDRMKNVYSSFLEAQSQTFNRSPFSPFEISTGNFSSSDGIMEESYSTYYLHCRPEGLRNPELERLQWFHDLTSGFHERSIVYWEDDDRTPPDGPEYMNSSPRARGCPVRVKYFFFSLPLVRGCLRSVDRLRYGRGISIARARLLARWRDCYQGCCGC</sequence>
<accession>A0AAW1Y652</accession>
<evidence type="ECO:0000313" key="1">
    <source>
        <dbReference type="EMBL" id="KAK9944454.1"/>
    </source>
</evidence>